<sequence>MSFYSQCELLKHMKWENGFQMFAHLKCPQIIISHTVKTKFTSKITLAITTNNMSMDINVASF</sequence>
<dbReference type="EMBL" id="GBXM01013435">
    <property type="protein sequence ID" value="JAH95142.1"/>
    <property type="molecule type" value="Transcribed_RNA"/>
</dbReference>
<name>A0A0E9WXC2_ANGAN</name>
<dbReference type="AlphaFoldDB" id="A0A0E9WXC2"/>
<accession>A0A0E9WXC2</accession>
<protein>
    <submittedName>
        <fullName evidence="1">Uncharacterized protein</fullName>
    </submittedName>
</protein>
<proteinExistence type="predicted"/>
<reference evidence="1" key="1">
    <citation type="submission" date="2014-11" db="EMBL/GenBank/DDBJ databases">
        <authorList>
            <person name="Amaro Gonzalez C."/>
        </authorList>
    </citation>
    <scope>NUCLEOTIDE SEQUENCE</scope>
</reference>
<organism evidence="1">
    <name type="scientific">Anguilla anguilla</name>
    <name type="common">European freshwater eel</name>
    <name type="synonym">Muraena anguilla</name>
    <dbReference type="NCBI Taxonomy" id="7936"/>
    <lineage>
        <taxon>Eukaryota</taxon>
        <taxon>Metazoa</taxon>
        <taxon>Chordata</taxon>
        <taxon>Craniata</taxon>
        <taxon>Vertebrata</taxon>
        <taxon>Euteleostomi</taxon>
        <taxon>Actinopterygii</taxon>
        <taxon>Neopterygii</taxon>
        <taxon>Teleostei</taxon>
        <taxon>Anguilliformes</taxon>
        <taxon>Anguillidae</taxon>
        <taxon>Anguilla</taxon>
    </lineage>
</organism>
<reference evidence="1" key="2">
    <citation type="journal article" date="2015" name="Fish Shellfish Immunol.">
        <title>Early steps in the European eel (Anguilla anguilla)-Vibrio vulnificus interaction in the gills: Role of the RtxA13 toxin.</title>
        <authorList>
            <person name="Callol A."/>
            <person name="Pajuelo D."/>
            <person name="Ebbesson L."/>
            <person name="Teles M."/>
            <person name="MacKenzie S."/>
            <person name="Amaro C."/>
        </authorList>
    </citation>
    <scope>NUCLEOTIDE SEQUENCE</scope>
</reference>
<evidence type="ECO:0000313" key="1">
    <source>
        <dbReference type="EMBL" id="JAH95142.1"/>
    </source>
</evidence>